<protein>
    <submittedName>
        <fullName evidence="2">Uncharacterized protein</fullName>
    </submittedName>
</protein>
<accession>A0A9P7V0L4</accession>
<dbReference type="KEGG" id="more:E1B28_000096"/>
<comment type="caution">
    <text evidence="2">The sequence shown here is derived from an EMBL/GenBank/DDBJ whole genome shotgun (WGS) entry which is preliminary data.</text>
</comment>
<gene>
    <name evidence="2" type="ORF">E1B28_000096</name>
</gene>
<organism evidence="2 3">
    <name type="scientific">Marasmius oreades</name>
    <name type="common">fairy-ring Marasmius</name>
    <dbReference type="NCBI Taxonomy" id="181124"/>
    <lineage>
        <taxon>Eukaryota</taxon>
        <taxon>Fungi</taxon>
        <taxon>Dikarya</taxon>
        <taxon>Basidiomycota</taxon>
        <taxon>Agaricomycotina</taxon>
        <taxon>Agaricomycetes</taxon>
        <taxon>Agaricomycetidae</taxon>
        <taxon>Agaricales</taxon>
        <taxon>Marasmiineae</taxon>
        <taxon>Marasmiaceae</taxon>
        <taxon>Marasmius</taxon>
    </lineage>
</organism>
<dbReference type="GeneID" id="66069172"/>
<sequence>MTSLSTLTPSCSPTLSSSEIDSSDMSDKDDGDKLSIVGIDDEEVTVGDEDHSHLRVGLETMPLIDQEMGQLVNDWMDDEELECELLNFDAGEDKEVLVSLNDDKSEDSGLDNESDKIV</sequence>
<proteinExistence type="predicted"/>
<evidence type="ECO:0000313" key="2">
    <source>
        <dbReference type="EMBL" id="KAG7098124.1"/>
    </source>
</evidence>
<evidence type="ECO:0000313" key="3">
    <source>
        <dbReference type="Proteomes" id="UP001049176"/>
    </source>
</evidence>
<dbReference type="AlphaFoldDB" id="A0A9P7V0L4"/>
<evidence type="ECO:0000256" key="1">
    <source>
        <dbReference type="SAM" id="MobiDB-lite"/>
    </source>
</evidence>
<dbReference type="Proteomes" id="UP001049176">
    <property type="component" value="Chromosome 1"/>
</dbReference>
<reference evidence="2" key="1">
    <citation type="journal article" date="2021" name="Genome Biol. Evol.">
        <title>The assembled and annotated genome of the fairy-ring fungus Marasmius oreades.</title>
        <authorList>
            <person name="Hiltunen M."/>
            <person name="Ament-Velasquez S.L."/>
            <person name="Johannesson H."/>
        </authorList>
    </citation>
    <scope>NUCLEOTIDE SEQUENCE</scope>
    <source>
        <strain evidence="2">03SP1</strain>
    </source>
</reference>
<dbReference type="RefSeq" id="XP_043014594.1">
    <property type="nucleotide sequence ID" value="XM_043145895.1"/>
</dbReference>
<feature type="region of interest" description="Disordered" evidence="1">
    <location>
        <begin position="1"/>
        <end position="34"/>
    </location>
</feature>
<feature type="compositionally biased region" description="Low complexity" evidence="1">
    <location>
        <begin position="1"/>
        <end position="20"/>
    </location>
</feature>
<dbReference type="EMBL" id="CM032181">
    <property type="protein sequence ID" value="KAG7098124.1"/>
    <property type="molecule type" value="Genomic_DNA"/>
</dbReference>
<name>A0A9P7V0L4_9AGAR</name>
<keyword evidence="3" id="KW-1185">Reference proteome</keyword>